<gene>
    <name evidence="1" type="ORF">ArsFIN_55650</name>
</gene>
<evidence type="ECO:0000313" key="2">
    <source>
        <dbReference type="Proteomes" id="UP000295134"/>
    </source>
</evidence>
<accession>A0A4P7L9K3</accession>
<dbReference type="Proteomes" id="UP000295134">
    <property type="component" value="Plasmid pArsFIN13"/>
</dbReference>
<sequence length="91" mass="10718">MVDFLGLNKDAPEMVTLLEKIRTEKSPFFVIINLVSDFNKAPKIWQFHFLPLFCSENSYLGTFFHAHEFLFLSPLDYVDGMQPYFGDYRKT</sequence>
<keyword evidence="1" id="KW-0614">Plasmid</keyword>
<reference evidence="1 2" key="1">
    <citation type="submission" date="2019-03" db="EMBL/GenBank/DDBJ databases">
        <title>Long-read sequencing reveals hyperdense prophage content in a complex bacterial symbiont genome.</title>
        <authorList>
            <person name="Frost C.L."/>
            <person name="Siozios S."/>
            <person name="Nadal-Jimenez P."/>
            <person name="Brockhurst M.A."/>
            <person name="King K.C."/>
            <person name="Darby A.C."/>
            <person name="Hurst G.D.D."/>
        </authorList>
    </citation>
    <scope>NUCLEOTIDE SEQUENCE [LARGE SCALE GENOMIC DNA]</scope>
    <source>
        <strain evidence="1 2">FIN</strain>
        <plasmid evidence="2">parsfin13</plasmid>
    </source>
</reference>
<dbReference type="KEGG" id="ans:ArsFIN_55650"/>
<geneLocation type="plasmid" evidence="2">
    <name>parsfin13</name>
</geneLocation>
<dbReference type="RefSeq" id="WP_135679279.1">
    <property type="nucleotide sequence ID" value="NZ_CP038625.1"/>
</dbReference>
<dbReference type="GeneID" id="39751635"/>
<name>A0A4P7L9K3_9GAMM</name>
<dbReference type="EMBL" id="CP038625">
    <property type="protein sequence ID" value="QBY46954.1"/>
    <property type="molecule type" value="Genomic_DNA"/>
</dbReference>
<protein>
    <submittedName>
        <fullName evidence="1">Uncharacterized protein</fullName>
    </submittedName>
</protein>
<evidence type="ECO:0000313" key="1">
    <source>
        <dbReference type="EMBL" id="QBY46954.1"/>
    </source>
</evidence>
<proteinExistence type="predicted"/>
<dbReference type="AlphaFoldDB" id="A0A4P7L9K3"/>
<organism evidence="1 2">
    <name type="scientific">Arsenophonus nasoniae</name>
    <name type="common">son-killer infecting Nasonia vitripennis</name>
    <dbReference type="NCBI Taxonomy" id="638"/>
    <lineage>
        <taxon>Bacteria</taxon>
        <taxon>Pseudomonadati</taxon>
        <taxon>Pseudomonadota</taxon>
        <taxon>Gammaproteobacteria</taxon>
        <taxon>Enterobacterales</taxon>
        <taxon>Morganellaceae</taxon>
        <taxon>Arsenophonus</taxon>
    </lineage>
</organism>